<proteinExistence type="predicted"/>
<dbReference type="RefSeq" id="WP_338248637.1">
    <property type="nucleotide sequence ID" value="NZ_AP028907.1"/>
</dbReference>
<accession>A0ABM8IWD7</accession>
<protein>
    <submittedName>
        <fullName evidence="1">Uncharacterized protein</fullName>
    </submittedName>
</protein>
<reference evidence="1 2" key="1">
    <citation type="submission" date="2023-09" db="EMBL/GenBank/DDBJ databases">
        <title>Pyrofollis japonicus gen. nov. sp. nov., a novel member of the family Pyrodictiaceae isolated from the Iheya North hydrothermal field.</title>
        <authorList>
            <person name="Miyazaki U."/>
            <person name="Sanari M."/>
            <person name="Tame A."/>
            <person name="Kitajima M."/>
            <person name="Okamoto A."/>
            <person name="Sawayama S."/>
            <person name="Miyazaki J."/>
            <person name="Takai K."/>
            <person name="Nakagawa S."/>
        </authorList>
    </citation>
    <scope>NUCLEOTIDE SEQUENCE [LARGE SCALE GENOMIC DNA]</scope>
    <source>
        <strain evidence="1 2">AV2</strain>
    </source>
</reference>
<name>A0ABM8IWD7_9CREN</name>
<keyword evidence="2" id="KW-1185">Reference proteome</keyword>
<dbReference type="Gene3D" id="3.20.20.70">
    <property type="entry name" value="Aldolase class I"/>
    <property type="match status" value="1"/>
</dbReference>
<dbReference type="GeneID" id="89289439"/>
<evidence type="ECO:0000313" key="1">
    <source>
        <dbReference type="EMBL" id="BES81860.1"/>
    </source>
</evidence>
<gene>
    <name evidence="1" type="ORF">PABY_14270</name>
</gene>
<dbReference type="EMBL" id="AP028907">
    <property type="protein sequence ID" value="BES81860.1"/>
    <property type="molecule type" value="Genomic_DNA"/>
</dbReference>
<evidence type="ECO:0000313" key="2">
    <source>
        <dbReference type="Proteomes" id="UP001341135"/>
    </source>
</evidence>
<sequence>MIDLVCGVSHAVKTLDPEARVYINIGSAMNMLYDERLLSCIDGVLREELWSRLGPSGPEPQDPRETVEALDALVYAHSRGKTVLVADPVAGREEAEGFCRRAWSHGFVPIPQPAWAADYSVPPPRDWCRCSQG</sequence>
<dbReference type="Proteomes" id="UP001341135">
    <property type="component" value="Chromosome"/>
</dbReference>
<organism evidence="1 2">
    <name type="scientific">Pyrodictium abyssi</name>
    <dbReference type="NCBI Taxonomy" id="54256"/>
    <lineage>
        <taxon>Archaea</taxon>
        <taxon>Thermoproteota</taxon>
        <taxon>Thermoprotei</taxon>
        <taxon>Desulfurococcales</taxon>
        <taxon>Pyrodictiaceae</taxon>
        <taxon>Pyrodictium</taxon>
    </lineage>
</organism>
<dbReference type="InterPro" id="IPR013785">
    <property type="entry name" value="Aldolase_TIM"/>
</dbReference>